<keyword evidence="2 5" id="KW-0808">Transferase</keyword>
<dbReference type="InterPro" id="IPR004528">
    <property type="entry name" value="KdsB"/>
</dbReference>
<accession>A0A2M8VR54</accession>
<dbReference type="GO" id="GO:0009103">
    <property type="term" value="P:lipopolysaccharide biosynthetic process"/>
    <property type="evidence" value="ECO:0007669"/>
    <property type="project" value="UniProtKB-UniRule"/>
</dbReference>
<dbReference type="InterPro" id="IPR029044">
    <property type="entry name" value="Nucleotide-diphossugar_trans"/>
</dbReference>
<dbReference type="PANTHER" id="PTHR42866">
    <property type="entry name" value="3-DEOXY-MANNO-OCTULOSONATE CYTIDYLYLTRANSFERASE"/>
    <property type="match status" value="1"/>
</dbReference>
<dbReference type="InterPro" id="IPR003329">
    <property type="entry name" value="Cytidylyl_trans"/>
</dbReference>
<keyword evidence="4 5" id="KW-0448">Lipopolysaccharide biosynthesis</keyword>
<dbReference type="NCBIfam" id="NF003952">
    <property type="entry name" value="PRK05450.1-5"/>
    <property type="match status" value="1"/>
</dbReference>
<comment type="similarity">
    <text evidence="5">Belongs to the KdsB family.</text>
</comment>
<dbReference type="PANTHER" id="PTHR42866:SF2">
    <property type="entry name" value="3-DEOXY-MANNO-OCTULOSONATE CYTIDYLYLTRANSFERASE, MITOCHONDRIAL"/>
    <property type="match status" value="1"/>
</dbReference>
<comment type="caution">
    <text evidence="6">The sequence shown here is derived from an EMBL/GenBank/DDBJ whole genome shotgun (WGS) entry which is preliminary data.</text>
</comment>
<evidence type="ECO:0000256" key="1">
    <source>
        <dbReference type="ARBA" id="ARBA00004370"/>
    </source>
</evidence>
<evidence type="ECO:0000256" key="4">
    <source>
        <dbReference type="ARBA" id="ARBA00022985"/>
    </source>
</evidence>
<comment type="subcellular location">
    <subcellularLocation>
        <location evidence="5">Cytoplasm</location>
    </subcellularLocation>
    <subcellularLocation>
        <location evidence="1">Membrane</location>
    </subcellularLocation>
</comment>
<keyword evidence="5" id="KW-0963">Cytoplasm</keyword>
<dbReference type="NCBIfam" id="TIGR00466">
    <property type="entry name" value="kdsB"/>
    <property type="match status" value="1"/>
</dbReference>
<dbReference type="SUPFAM" id="SSF53448">
    <property type="entry name" value="Nucleotide-diphospho-sugar transferases"/>
    <property type="match status" value="1"/>
</dbReference>
<dbReference type="UniPathway" id="UPA00358">
    <property type="reaction ID" value="UER00476"/>
</dbReference>
<dbReference type="AlphaFoldDB" id="A0A2M8VR54"/>
<dbReference type="Gene3D" id="3.90.550.10">
    <property type="entry name" value="Spore Coat Polysaccharide Biosynthesis Protein SpsA, Chain A"/>
    <property type="match status" value="1"/>
</dbReference>
<gene>
    <name evidence="5" type="primary">kdsB</name>
    <name evidence="6" type="ORF">B0G85_0944</name>
</gene>
<dbReference type="GO" id="GO:0016020">
    <property type="term" value="C:membrane"/>
    <property type="evidence" value="ECO:0007669"/>
    <property type="project" value="UniProtKB-SubCell"/>
</dbReference>
<dbReference type="EC" id="2.7.7.38" evidence="5"/>
<protein>
    <recommendedName>
        <fullName evidence="5">3-deoxy-manno-octulosonate cytidylyltransferase</fullName>
        <ecNumber evidence="5">2.7.7.38</ecNumber>
    </recommendedName>
    <alternativeName>
        <fullName evidence="5">CMP-2-keto-3-deoxyoctulosonic acid synthase</fullName>
        <shortName evidence="5">CKS</shortName>
        <shortName evidence="5">CMP-KDO synthase</shortName>
    </alternativeName>
</protein>
<comment type="pathway">
    <text evidence="5">Nucleotide-sugar biosynthesis; CMP-3-deoxy-D-manno-octulosonate biosynthesis; CMP-3-deoxy-D-manno-octulosonate from 3-deoxy-D-manno-octulosonate and CTP: step 1/1.</text>
</comment>
<evidence type="ECO:0000256" key="2">
    <source>
        <dbReference type="ARBA" id="ARBA00022679"/>
    </source>
</evidence>
<comment type="catalytic activity">
    <reaction evidence="5">
        <text>3-deoxy-alpha-D-manno-oct-2-ulosonate + CTP = CMP-3-deoxy-beta-D-manno-octulosonate + diphosphate</text>
        <dbReference type="Rhea" id="RHEA:23448"/>
        <dbReference type="ChEBI" id="CHEBI:33019"/>
        <dbReference type="ChEBI" id="CHEBI:37563"/>
        <dbReference type="ChEBI" id="CHEBI:85986"/>
        <dbReference type="ChEBI" id="CHEBI:85987"/>
        <dbReference type="EC" id="2.7.7.38"/>
    </reaction>
</comment>
<name>A0A2M8VR54_9BURK</name>
<dbReference type="Pfam" id="PF02348">
    <property type="entry name" value="CTP_transf_3"/>
    <property type="match status" value="1"/>
</dbReference>
<sequence>MRRVASLPMKSSQTKVVGMSIQSPEFLVVIPARLGSTRLPRKPLADIGGKPMVIWVAERAQQSLAQSVVVATDSVEIQAACNAYRIECLLTSSDHLTGTDRIAEVAQLLKLPPDTLVVNVQGDEPLIPPTLINQVAQTLANHPACAISTVAVPITDASEIDNPNVVKVVLNRSGEALYFSRATIPFVRDRVSCPPVTHLRHLGIYAYRADFLQAYTRLEAAPPEQAEALEQLRALWNGYRIAVHTASEAPPAGVDTAEDLERIRRLLAK</sequence>
<keyword evidence="7" id="KW-1185">Reference proteome</keyword>
<evidence type="ECO:0000313" key="6">
    <source>
        <dbReference type="EMBL" id="PJI79960.1"/>
    </source>
</evidence>
<dbReference type="EMBL" id="PGTX01000002">
    <property type="protein sequence ID" value="PJI79960.1"/>
    <property type="molecule type" value="Genomic_DNA"/>
</dbReference>
<proteinExistence type="inferred from homology"/>
<dbReference type="GO" id="GO:0005829">
    <property type="term" value="C:cytosol"/>
    <property type="evidence" value="ECO:0007669"/>
    <property type="project" value="TreeGrafter"/>
</dbReference>
<dbReference type="FunFam" id="3.90.550.10:FF:000011">
    <property type="entry name" value="3-deoxy-manno-octulosonate cytidylyltransferase"/>
    <property type="match status" value="1"/>
</dbReference>
<comment type="function">
    <text evidence="5">Activates KDO (a required 8-carbon sugar) for incorporation into bacterial lipopolysaccharide in Gram-negative bacteria.</text>
</comment>
<organism evidence="6 7">
    <name type="scientific">Polynucleobacter brandtiae</name>
    <dbReference type="NCBI Taxonomy" id="1938816"/>
    <lineage>
        <taxon>Bacteria</taxon>
        <taxon>Pseudomonadati</taxon>
        <taxon>Pseudomonadota</taxon>
        <taxon>Betaproteobacteria</taxon>
        <taxon>Burkholderiales</taxon>
        <taxon>Burkholderiaceae</taxon>
        <taxon>Polynucleobacter</taxon>
    </lineage>
</organism>
<dbReference type="GO" id="GO:0008690">
    <property type="term" value="F:3-deoxy-manno-octulosonate cytidylyltransferase activity"/>
    <property type="evidence" value="ECO:0007669"/>
    <property type="project" value="UniProtKB-UniRule"/>
</dbReference>
<evidence type="ECO:0000313" key="7">
    <source>
        <dbReference type="Proteomes" id="UP000229366"/>
    </source>
</evidence>
<reference evidence="6 7" key="1">
    <citation type="submission" date="2017-11" db="EMBL/GenBank/DDBJ databases">
        <title>Genomic Encyclopedia of Type Strains, Phase III (KMG-III): the genomes of soil and plant-associated and newly described type strains.</title>
        <authorList>
            <person name="Whitman W."/>
        </authorList>
    </citation>
    <scope>NUCLEOTIDE SEQUENCE [LARGE SCALE GENOMIC DNA]</scope>
    <source>
        <strain evidence="6 7">UB-Domo-W1</strain>
    </source>
</reference>
<evidence type="ECO:0000256" key="3">
    <source>
        <dbReference type="ARBA" id="ARBA00022695"/>
    </source>
</evidence>
<dbReference type="Proteomes" id="UP000229366">
    <property type="component" value="Unassembled WGS sequence"/>
</dbReference>
<evidence type="ECO:0000256" key="5">
    <source>
        <dbReference type="HAMAP-Rule" id="MF_00057"/>
    </source>
</evidence>
<keyword evidence="3 5" id="KW-0548">Nucleotidyltransferase</keyword>
<dbReference type="NCBIfam" id="NF009905">
    <property type="entry name" value="PRK13368.1"/>
    <property type="match status" value="1"/>
</dbReference>
<dbReference type="GO" id="GO:0033468">
    <property type="term" value="P:CMP-keto-3-deoxy-D-manno-octulosonic acid biosynthetic process"/>
    <property type="evidence" value="ECO:0007669"/>
    <property type="project" value="UniProtKB-UniRule"/>
</dbReference>
<dbReference type="HAMAP" id="MF_00057">
    <property type="entry name" value="KdsB"/>
    <property type="match status" value="1"/>
</dbReference>
<dbReference type="CDD" id="cd02517">
    <property type="entry name" value="CMP-KDO-Synthetase"/>
    <property type="match status" value="1"/>
</dbReference>